<organism evidence="2">
    <name type="scientific">Cyprideis torosa</name>
    <dbReference type="NCBI Taxonomy" id="163714"/>
    <lineage>
        <taxon>Eukaryota</taxon>
        <taxon>Metazoa</taxon>
        <taxon>Ecdysozoa</taxon>
        <taxon>Arthropoda</taxon>
        <taxon>Crustacea</taxon>
        <taxon>Oligostraca</taxon>
        <taxon>Ostracoda</taxon>
        <taxon>Podocopa</taxon>
        <taxon>Podocopida</taxon>
        <taxon>Cytherocopina</taxon>
        <taxon>Cytheroidea</taxon>
        <taxon>Cytherideidae</taxon>
        <taxon>Cyprideis</taxon>
    </lineage>
</organism>
<reference evidence="2" key="1">
    <citation type="submission" date="2020-11" db="EMBL/GenBank/DDBJ databases">
        <authorList>
            <person name="Tran Van P."/>
        </authorList>
    </citation>
    <scope>NUCLEOTIDE SEQUENCE</scope>
</reference>
<evidence type="ECO:0000313" key="2">
    <source>
        <dbReference type="EMBL" id="CAD7225477.1"/>
    </source>
</evidence>
<gene>
    <name evidence="2" type="ORF">CTOB1V02_LOCUS3417</name>
</gene>
<accession>A0A7R8ZIY2</accession>
<feature type="region of interest" description="Disordered" evidence="1">
    <location>
        <begin position="96"/>
        <end position="115"/>
    </location>
</feature>
<name>A0A7R8ZIY2_9CRUS</name>
<proteinExistence type="predicted"/>
<dbReference type="AlphaFoldDB" id="A0A7R8ZIY2"/>
<dbReference type="EMBL" id="OB660581">
    <property type="protein sequence ID" value="CAD7225477.1"/>
    <property type="molecule type" value="Genomic_DNA"/>
</dbReference>
<protein>
    <submittedName>
        <fullName evidence="2">Uncharacterized protein</fullName>
    </submittedName>
</protein>
<sequence length="115" mass="12798">MELLNLDTNHLNPGINLLNMIPLNKVFLIPDTVLLTLVLVVPTLQNNSVQLNPDMELLNPDTNHLNPGINLLNMISLNKLFLIPDTVWDTAALNNQEEGTTVRGAKDDEEANEFT</sequence>
<evidence type="ECO:0000256" key="1">
    <source>
        <dbReference type="SAM" id="MobiDB-lite"/>
    </source>
</evidence>